<dbReference type="GO" id="GO:0046323">
    <property type="term" value="P:D-glucose import"/>
    <property type="evidence" value="ECO:0007669"/>
    <property type="project" value="TreeGrafter"/>
</dbReference>
<keyword evidence="3 5" id="KW-1133">Transmembrane helix</keyword>
<dbReference type="PANTHER" id="PTHR23503:SF54">
    <property type="entry name" value="MAJOR FACILITATOR SUPERFAMILY (MFS) PROFILE DOMAIN-CONTAINING PROTEIN"/>
    <property type="match status" value="1"/>
</dbReference>
<keyword evidence="2 5" id="KW-0812">Transmembrane</keyword>
<evidence type="ECO:0000256" key="4">
    <source>
        <dbReference type="ARBA" id="ARBA00023136"/>
    </source>
</evidence>
<dbReference type="PANTHER" id="PTHR23503">
    <property type="entry name" value="SOLUTE CARRIER FAMILY 2"/>
    <property type="match status" value="1"/>
</dbReference>
<dbReference type="Ensembl" id="ENSACUT00000009840.1">
    <property type="protein sequence ID" value="ENSACUP00000009221.1"/>
    <property type="gene ID" value="ENSACUG00000006245.1"/>
</dbReference>
<evidence type="ECO:0000313" key="7">
    <source>
        <dbReference type="Proteomes" id="UP000472269"/>
    </source>
</evidence>
<evidence type="ECO:0000313" key="6">
    <source>
        <dbReference type="Ensembl" id="ENSACUP00000009221.1"/>
    </source>
</evidence>
<name>A0A663MBU5_ATHCN</name>
<dbReference type="Gene3D" id="1.20.1250.20">
    <property type="entry name" value="MFS general substrate transporter like domains"/>
    <property type="match status" value="1"/>
</dbReference>
<keyword evidence="7" id="KW-1185">Reference proteome</keyword>
<dbReference type="GO" id="GO:0055056">
    <property type="term" value="F:D-glucose transmembrane transporter activity"/>
    <property type="evidence" value="ECO:0007669"/>
    <property type="project" value="TreeGrafter"/>
</dbReference>
<evidence type="ECO:0000256" key="5">
    <source>
        <dbReference type="SAM" id="Phobius"/>
    </source>
</evidence>
<organism evidence="6 7">
    <name type="scientific">Athene cunicularia</name>
    <name type="common">Burrowing owl</name>
    <name type="synonym">Speotyto cunicularia</name>
    <dbReference type="NCBI Taxonomy" id="194338"/>
    <lineage>
        <taxon>Eukaryota</taxon>
        <taxon>Metazoa</taxon>
        <taxon>Chordata</taxon>
        <taxon>Craniata</taxon>
        <taxon>Vertebrata</taxon>
        <taxon>Euteleostomi</taxon>
        <taxon>Archelosauria</taxon>
        <taxon>Archosauria</taxon>
        <taxon>Dinosauria</taxon>
        <taxon>Saurischia</taxon>
        <taxon>Theropoda</taxon>
        <taxon>Coelurosauria</taxon>
        <taxon>Aves</taxon>
        <taxon>Neognathae</taxon>
        <taxon>Neoaves</taxon>
        <taxon>Telluraves</taxon>
        <taxon>Strigiformes</taxon>
        <taxon>Strigidae</taxon>
        <taxon>Athene</taxon>
    </lineage>
</organism>
<feature type="transmembrane region" description="Helical" evidence="5">
    <location>
        <begin position="61"/>
        <end position="80"/>
    </location>
</feature>
<dbReference type="SUPFAM" id="SSF103473">
    <property type="entry name" value="MFS general substrate transporter"/>
    <property type="match status" value="1"/>
</dbReference>
<dbReference type="Proteomes" id="UP000472269">
    <property type="component" value="Unplaced"/>
</dbReference>
<feature type="transmembrane region" description="Helical" evidence="5">
    <location>
        <begin position="126"/>
        <end position="148"/>
    </location>
</feature>
<accession>A0A663MBU5</accession>
<protein>
    <recommendedName>
        <fullName evidence="8">Major facilitator superfamily (MFS) profile domain-containing protein</fullName>
    </recommendedName>
</protein>
<evidence type="ECO:0008006" key="8">
    <source>
        <dbReference type="Google" id="ProtNLM"/>
    </source>
</evidence>
<dbReference type="InterPro" id="IPR036259">
    <property type="entry name" value="MFS_trans_sf"/>
</dbReference>
<dbReference type="AlphaFoldDB" id="A0A663MBU5"/>
<proteinExistence type="predicted"/>
<sequence length="204" mass="23285">MFYGVFFQIYFYTFEVLQAAGFDERMIYYMTLSVGISELIATVVCISIIERLGRKVLLRGGYWTMGSLLACITVTLSLQVRKSFSWQISLSILLITSPHRQDHAAEKGKRVSIRAEIFKLSCRPPAFVISSVLSWLGVFVIGTTFPFIVERLKHFCFLIFMGVLFTSGIIIHLFLPETKGKSIVEITEEFNKLNFKKNTPLWAS</sequence>
<dbReference type="InterPro" id="IPR005828">
    <property type="entry name" value="MFS_sugar_transport-like"/>
</dbReference>
<evidence type="ECO:0000256" key="2">
    <source>
        <dbReference type="ARBA" id="ARBA00022692"/>
    </source>
</evidence>
<reference evidence="6" key="1">
    <citation type="submission" date="2025-08" db="UniProtKB">
        <authorList>
            <consortium name="Ensembl"/>
        </authorList>
    </citation>
    <scope>IDENTIFICATION</scope>
</reference>
<feature type="transmembrane region" description="Helical" evidence="5">
    <location>
        <begin position="155"/>
        <end position="175"/>
    </location>
</feature>
<evidence type="ECO:0000256" key="1">
    <source>
        <dbReference type="ARBA" id="ARBA00004141"/>
    </source>
</evidence>
<reference evidence="6" key="2">
    <citation type="submission" date="2025-09" db="UniProtKB">
        <authorList>
            <consortium name="Ensembl"/>
        </authorList>
    </citation>
    <scope>IDENTIFICATION</scope>
</reference>
<dbReference type="Pfam" id="PF00083">
    <property type="entry name" value="Sugar_tr"/>
    <property type="match status" value="1"/>
</dbReference>
<dbReference type="InterPro" id="IPR045263">
    <property type="entry name" value="GLUT"/>
</dbReference>
<dbReference type="GO" id="GO:0005886">
    <property type="term" value="C:plasma membrane"/>
    <property type="evidence" value="ECO:0007669"/>
    <property type="project" value="TreeGrafter"/>
</dbReference>
<keyword evidence="4 5" id="KW-0472">Membrane</keyword>
<dbReference type="OMA" id="EMAICEK"/>
<evidence type="ECO:0000256" key="3">
    <source>
        <dbReference type="ARBA" id="ARBA00022989"/>
    </source>
</evidence>
<comment type="subcellular location">
    <subcellularLocation>
        <location evidence="1">Membrane</location>
        <topology evidence="1">Multi-pass membrane protein</topology>
    </subcellularLocation>
</comment>
<dbReference type="GO" id="GO:0070837">
    <property type="term" value="P:dehydroascorbic acid transport"/>
    <property type="evidence" value="ECO:0007669"/>
    <property type="project" value="TreeGrafter"/>
</dbReference>
<feature type="transmembrane region" description="Helical" evidence="5">
    <location>
        <begin position="26"/>
        <end position="49"/>
    </location>
</feature>